<evidence type="ECO:0008006" key="4">
    <source>
        <dbReference type="Google" id="ProtNLM"/>
    </source>
</evidence>
<protein>
    <recommendedName>
        <fullName evidence="4">Transposase</fullName>
    </recommendedName>
</protein>
<evidence type="ECO:0000313" key="3">
    <source>
        <dbReference type="Proteomes" id="UP000664859"/>
    </source>
</evidence>
<dbReference type="EMBL" id="JAFCMP010000346">
    <property type="protein sequence ID" value="KAG5181032.1"/>
    <property type="molecule type" value="Genomic_DNA"/>
</dbReference>
<reference evidence="2" key="1">
    <citation type="submission" date="2021-02" db="EMBL/GenBank/DDBJ databases">
        <title>First Annotated Genome of the Yellow-green Alga Tribonema minus.</title>
        <authorList>
            <person name="Mahan K.M."/>
        </authorList>
    </citation>
    <scope>NUCLEOTIDE SEQUENCE</scope>
    <source>
        <strain evidence="2">UTEX B ZZ1240</strain>
    </source>
</reference>
<feature type="region of interest" description="Disordered" evidence="1">
    <location>
        <begin position="705"/>
        <end position="729"/>
    </location>
</feature>
<sequence length="729" mass="81008">MVTAARRHVIDEFQGRLEAHFSWLVEIAMWQWRAEPGFDAAVKSAGRCLFLTACFRDDAAAEAKLRDFLTRPRGRARVPLGPHWAAGMTSLAREEREALSHLRTPLPNPGRAIDPPQLREYRFNVKNFPHLCLDVKARTRALHAPFRARRGEIWTSINEERPSLRGGVKTRAAARAQRGNLREAEAPAWLDEGPELLTRDEAREWRALASASWEARTALWLARQEPGTLRPPRGYTMLPVFKLKPAFILIDANVLSVLGKKLRKGAGAADDALRTGRSDRLWWTKAFDLHGRGTTEQRGQAKRGRRARRAVIKTGRKVRRRGLRILRREGWVLDDSAYEAAKGGRRPPPHLVRCITSDGERCHVTLQTLVAARPAGAAELVREGYDAIRGTCVVGRDRRGLFRDVAPLPEELLDCLDAGDHACFVEAIGVDPGQKQLITHVRTRVTRRTEAADLKGSDRCISGREYRYQNLALRAQRFERERREANAPYRLALESYARDEASARCPRGMELFSRTVYQGLDAVAGEHLSAQRRRFAFARARATDRALAHLARDIAGGDPDAAAERAERRRSAPGKAPVSPRRRELLAKVQERLAGGRGRTWTRVVFFGNGQFGSGAAGPLPRKALLKKLSEICCVVLTDEYLTSKTCPCCGGRLAQVAGSRVFRCSSTTDEDSGAGGRCSVRYLDRDCAGGGNIAMIGVRRLQGRGRPAHLARPPGRSAVSDSSDGEQE</sequence>
<evidence type="ECO:0000256" key="1">
    <source>
        <dbReference type="SAM" id="MobiDB-lite"/>
    </source>
</evidence>
<keyword evidence="3" id="KW-1185">Reference proteome</keyword>
<feature type="region of interest" description="Disordered" evidence="1">
    <location>
        <begin position="558"/>
        <end position="583"/>
    </location>
</feature>
<comment type="caution">
    <text evidence="2">The sequence shown here is derived from an EMBL/GenBank/DDBJ whole genome shotgun (WGS) entry which is preliminary data.</text>
</comment>
<evidence type="ECO:0000313" key="2">
    <source>
        <dbReference type="EMBL" id="KAG5181032.1"/>
    </source>
</evidence>
<gene>
    <name evidence="2" type="ORF">JKP88DRAFT_165991</name>
</gene>
<dbReference type="AlphaFoldDB" id="A0A836CCX3"/>
<dbReference type="Proteomes" id="UP000664859">
    <property type="component" value="Unassembled WGS sequence"/>
</dbReference>
<proteinExistence type="predicted"/>
<name>A0A836CCX3_9STRA</name>
<organism evidence="2 3">
    <name type="scientific">Tribonema minus</name>
    <dbReference type="NCBI Taxonomy" id="303371"/>
    <lineage>
        <taxon>Eukaryota</taxon>
        <taxon>Sar</taxon>
        <taxon>Stramenopiles</taxon>
        <taxon>Ochrophyta</taxon>
        <taxon>PX clade</taxon>
        <taxon>Xanthophyceae</taxon>
        <taxon>Tribonematales</taxon>
        <taxon>Tribonemataceae</taxon>
        <taxon>Tribonema</taxon>
    </lineage>
</organism>
<accession>A0A836CCX3</accession>